<dbReference type="InterPro" id="IPR011545">
    <property type="entry name" value="DEAD/DEAH_box_helicase_dom"/>
</dbReference>
<dbReference type="PROSITE" id="PS51194">
    <property type="entry name" value="HELICASE_CTER"/>
    <property type="match status" value="1"/>
</dbReference>
<dbReference type="InterPro" id="IPR014001">
    <property type="entry name" value="Helicase_ATP-bd"/>
</dbReference>
<feature type="domain" description="Helicase ATP-binding" evidence="6">
    <location>
        <begin position="189"/>
        <end position="409"/>
    </location>
</feature>
<accession>A0A8J5XQT9</accession>
<dbReference type="InterPro" id="IPR001098">
    <property type="entry name" value="DNA-dir_DNA_pol_A_palm_dom"/>
</dbReference>
<feature type="region of interest" description="Disordered" evidence="5">
    <location>
        <begin position="1800"/>
        <end position="1826"/>
    </location>
</feature>
<dbReference type="Proteomes" id="UP000751190">
    <property type="component" value="Unassembled WGS sequence"/>
</dbReference>
<dbReference type="GO" id="GO:0004386">
    <property type="term" value="F:helicase activity"/>
    <property type="evidence" value="ECO:0007669"/>
    <property type="project" value="UniProtKB-KW"/>
</dbReference>
<keyword evidence="9" id="KW-1185">Reference proteome</keyword>
<feature type="region of interest" description="Disordered" evidence="5">
    <location>
        <begin position="1882"/>
        <end position="1901"/>
    </location>
</feature>
<dbReference type="Pfam" id="PF00270">
    <property type="entry name" value="DEAD"/>
    <property type="match status" value="1"/>
</dbReference>
<feature type="compositionally biased region" description="Low complexity" evidence="5">
    <location>
        <begin position="1203"/>
        <end position="1219"/>
    </location>
</feature>
<dbReference type="OrthoDB" id="275278at2759"/>
<evidence type="ECO:0000256" key="3">
    <source>
        <dbReference type="ARBA" id="ARBA00022806"/>
    </source>
</evidence>
<feature type="region of interest" description="Disordered" evidence="5">
    <location>
        <begin position="1276"/>
        <end position="1297"/>
    </location>
</feature>
<feature type="domain" description="Helicase C-terminal" evidence="7">
    <location>
        <begin position="513"/>
        <end position="729"/>
    </location>
</feature>
<dbReference type="PRINTS" id="PR00868">
    <property type="entry name" value="DNAPOLI"/>
</dbReference>
<dbReference type="GO" id="GO:0003677">
    <property type="term" value="F:DNA binding"/>
    <property type="evidence" value="ECO:0007669"/>
    <property type="project" value="InterPro"/>
</dbReference>
<dbReference type="InterPro" id="IPR050474">
    <property type="entry name" value="Hel308_SKI2-like"/>
</dbReference>
<dbReference type="Pfam" id="PF00271">
    <property type="entry name" value="Helicase_C"/>
    <property type="match status" value="1"/>
</dbReference>
<dbReference type="InterPro" id="IPR002298">
    <property type="entry name" value="DNA_polymerase_A"/>
</dbReference>
<dbReference type="GO" id="GO:0005524">
    <property type="term" value="F:ATP binding"/>
    <property type="evidence" value="ECO:0007669"/>
    <property type="project" value="UniProtKB-KW"/>
</dbReference>
<sequence length="2183" mass="226544">MVRRAQSPRERPQPRLQLVPAHQVVARQVTSPLAPPPPPPPLHVGGGRAPAVRTPPRAAGAPSAPCASTRSDRGRAEAFCVLALSATDEQRAVPAPPATSSGGSRCAPAAPPAVSHAAVGAVPPGRAPLVPPSCHDAAGARHAEPAAPPSVPRASTRAISSLGLAPAVADAYAAQGVTHLYPWQANVFAAYAGRACNVLIVAPTSGGKTLPALLLMLRRFEDEARAAAAAAAAGAALACASAQEQGSPPPGEPARRPLALIVVPYVTLAREYEARLRLLTAPARRVDCAAALAPAVGAPLGVEALYEQRGSLPLGADVSIVVCTIERAVGLLRALEREGRLPDLICAILDEIHIATDPSRGGKFELLATKLVYTHVLSAGRLQLIAMSATLPDVPRFARWLRAEVFEDRARPQPLPVCVALFAPPAHTPNPHVPAAVRGGGCSAGAGANTAGVDLASLRVLPIERVGGDADGRESGVGSGVAPAAKRARAAPAGAQRCTSRYDAAAMAQRLSAIVSLAAQLREQQSATARLALLIFCATKQRARDVARALCAARSARGGARGDEGERAAARVARCIEDAAEADPSGTLRIRADMEAMLLWGVAYHTAELTHAERTLVEDLFRCGAIDTICSTSTLAAGVNLPVDCVLVDGLFSGDSRLTAAVYRQMIGRAGRGPARAGVDASAHAGRLPSVGAYLVVASVADARAARELHSSEIRDPGSALGEQADLIVLNGVVSGLASTADEAAAFFACSLCAQHAARAPAAEARAAIDRMASVRLIEVGLGGSLRALPRGEACVALHEPIDAALALETELVELLRGGLSLASLVHPIFVLAAPGDANTDAAGWRRLCAVLADADGSDPELYRMMASVGLHAAKLDAHKPPSGAERWAHRQRRFVEALALNALIAARPQQQQQQPQPQQQLQRSVSAQAASDAALAALHADQLAALKRRAARRAGRACAFLEAMQWPREYALAAKLREMLAALCAEEDQSACAELRSIPGVGATDAQLLVAAGLTTVELVAADQRAEARAGARARGARRGGAVLAAISKPHKWRMAAAAGAPASRSRACDRSAAALHRAALDMVRNARALVAAQLAERKRRAKAGRRVLAAIDEPRAAQLHELTSPPQPLHHLRAAARARKRAAPPSSAGQENAWRTLRPLAPHMCNDAISIGGTDERSGASPAVDPIRRIELHAPLGALEPPADSARRASPSSSAPTSMRHLLAAMARATHVGLCVHAERAGARGARAREQDVLGVALAIAPASVAYEVPLAPPGRAQPAPTPERAAAGAGSSADCEGRATDDVPALFYLPLDVCGADDALRALLETLASCDVSAFAARDQLALLAGRAAAFDAVNAASEVCAEPVCRAPPRLALRVHDPAVLALLERGHDGAVGTAAQLAHLAREFGLGAQSHGAQRVLSAVGAACLQARLTLALTNVLRERLAARAPRAAPVPGDERADAALGDAAHLSADFVEAALPALLCRADCEGICIETSAIGRVYGELWRTRGALEAEAARQAGRRVNLACKAEVTTALAQVRGTVEEKANVAMLKRLAASGSILAALALEHRHITDLMRHHVALRRHVVPGRGESAGVAVAFPRTRQASCVSGRLHYADGGFNPQLLPKAPFVVRMAALAASARSLHDRAAVGLLPVAAQQGAGAGVVDVLVLDGTFGRKDDGGDGVGSCVAHADADDVAARVLTQPDEHAARAPRARRGARNPPLPRGAHVARLELNAPVLTMAECRVLLPPAAAADGRAGCEARERSLAEVWGYSPERAAEVHVAFVTFDGRPPAGSPALAANRAADDTETVDGGGTMEGEARAPARADEADAIALADAGGTQPQHGARAPAVPWPADKVHALSLYACAEATDWAVSGDAGARAPDGAPPGAFERTHPPRGALVVRPSARVRVCLRECVRARPGCVLVTADYRNAELTIAAHFALDRKLAHALSGERDPFETIALLLRKPPSDSRVHREERDAAKGACYCVLYGGGSRDAEARVFDAFPAVSALIARLQRSCAQPGAAVRTLCGRRRVFTEQERRDSGLLRRRALNALCQGSVADLIKLAMLANDDLEERLTAATGAPARARLLMHVHDELIYEVGPVELLERRGACIAAERDLLGLAVTGIVDGMTGAGARAALSLPLRVSVKVGATWGGAAPYTLPRATSEVTVGGACQ</sequence>
<comment type="caution">
    <text evidence="8">The sequence shown here is derived from an EMBL/GenBank/DDBJ whole genome shotgun (WGS) entry which is preliminary data.</text>
</comment>
<feature type="region of interest" description="Disordered" evidence="5">
    <location>
        <begin position="1197"/>
        <end position="1219"/>
    </location>
</feature>
<dbReference type="Pfam" id="PF00476">
    <property type="entry name" value="DNA_pol_A"/>
    <property type="match status" value="1"/>
</dbReference>
<evidence type="ECO:0008006" key="10">
    <source>
        <dbReference type="Google" id="ProtNLM"/>
    </source>
</evidence>
<dbReference type="PANTHER" id="PTHR47961">
    <property type="entry name" value="DNA POLYMERASE THETA, PUTATIVE (AFU_ORTHOLOGUE AFUA_1G05260)-RELATED"/>
    <property type="match status" value="1"/>
</dbReference>
<dbReference type="GO" id="GO:0003887">
    <property type="term" value="F:DNA-directed DNA polymerase activity"/>
    <property type="evidence" value="ECO:0007669"/>
    <property type="project" value="InterPro"/>
</dbReference>
<evidence type="ECO:0000313" key="9">
    <source>
        <dbReference type="Proteomes" id="UP000751190"/>
    </source>
</evidence>
<dbReference type="SUPFAM" id="SSF56672">
    <property type="entry name" value="DNA/RNA polymerases"/>
    <property type="match status" value="1"/>
</dbReference>
<feature type="region of interest" description="Disordered" evidence="5">
    <location>
        <begin position="130"/>
        <end position="154"/>
    </location>
</feature>
<dbReference type="InterPro" id="IPR043502">
    <property type="entry name" value="DNA/RNA_pol_sf"/>
</dbReference>
<keyword evidence="1" id="KW-0547">Nucleotide-binding</keyword>
<keyword evidence="4" id="KW-0067">ATP-binding</keyword>
<evidence type="ECO:0000259" key="7">
    <source>
        <dbReference type="PROSITE" id="PS51194"/>
    </source>
</evidence>
<dbReference type="SMART" id="SM00487">
    <property type="entry name" value="DEXDc"/>
    <property type="match status" value="1"/>
</dbReference>
<feature type="compositionally biased region" description="Pro residues" evidence="5">
    <location>
        <begin position="33"/>
        <end position="42"/>
    </location>
</feature>
<feature type="region of interest" description="Disordered" evidence="5">
    <location>
        <begin position="25"/>
        <end position="72"/>
    </location>
</feature>
<reference evidence="8" key="1">
    <citation type="submission" date="2021-05" db="EMBL/GenBank/DDBJ databases">
        <title>The genome of the haptophyte Pavlova lutheri (Diacronema luteri, Pavlovales) - a model for lipid biosynthesis in eukaryotic algae.</title>
        <authorList>
            <person name="Hulatt C.J."/>
            <person name="Posewitz M.C."/>
        </authorList>
    </citation>
    <scope>NUCLEOTIDE SEQUENCE</scope>
    <source>
        <strain evidence="8">NIVA-4/92</strain>
    </source>
</reference>
<proteinExistence type="predicted"/>
<dbReference type="PROSITE" id="PS51192">
    <property type="entry name" value="HELICASE_ATP_BIND_1"/>
    <property type="match status" value="1"/>
</dbReference>
<dbReference type="SMART" id="SM00490">
    <property type="entry name" value="HELICc"/>
    <property type="match status" value="1"/>
</dbReference>
<evidence type="ECO:0000259" key="6">
    <source>
        <dbReference type="PROSITE" id="PS51192"/>
    </source>
</evidence>
<feature type="region of interest" description="Disordered" evidence="5">
    <location>
        <begin position="90"/>
        <end position="110"/>
    </location>
</feature>
<dbReference type="SMART" id="SM00482">
    <property type="entry name" value="POLAc"/>
    <property type="match status" value="1"/>
</dbReference>
<dbReference type="Gene3D" id="3.40.50.300">
    <property type="entry name" value="P-loop containing nucleotide triphosphate hydrolases"/>
    <property type="match status" value="2"/>
</dbReference>
<gene>
    <name evidence="8" type="ORF">KFE25_000627</name>
</gene>
<feature type="compositionally biased region" description="Low complexity" evidence="5">
    <location>
        <begin position="1882"/>
        <end position="1894"/>
    </location>
</feature>
<dbReference type="GO" id="GO:0016787">
    <property type="term" value="F:hydrolase activity"/>
    <property type="evidence" value="ECO:0007669"/>
    <property type="project" value="UniProtKB-KW"/>
</dbReference>
<evidence type="ECO:0000256" key="5">
    <source>
        <dbReference type="SAM" id="MobiDB-lite"/>
    </source>
</evidence>
<evidence type="ECO:0000313" key="8">
    <source>
        <dbReference type="EMBL" id="KAG8467311.1"/>
    </source>
</evidence>
<feature type="region of interest" description="Disordered" evidence="5">
    <location>
        <begin position="1708"/>
        <end position="1727"/>
    </location>
</feature>
<feature type="region of interest" description="Disordered" evidence="5">
    <location>
        <begin position="1"/>
        <end position="20"/>
    </location>
</feature>
<dbReference type="EMBL" id="JAGTXO010000006">
    <property type="protein sequence ID" value="KAG8467311.1"/>
    <property type="molecule type" value="Genomic_DNA"/>
</dbReference>
<dbReference type="InterPro" id="IPR027417">
    <property type="entry name" value="P-loop_NTPase"/>
</dbReference>
<evidence type="ECO:0000256" key="1">
    <source>
        <dbReference type="ARBA" id="ARBA00022741"/>
    </source>
</evidence>
<evidence type="ECO:0000256" key="2">
    <source>
        <dbReference type="ARBA" id="ARBA00022801"/>
    </source>
</evidence>
<dbReference type="InterPro" id="IPR001650">
    <property type="entry name" value="Helicase_C-like"/>
</dbReference>
<keyword evidence="2" id="KW-0378">Hydrolase</keyword>
<organism evidence="8 9">
    <name type="scientific">Diacronema lutheri</name>
    <name type="common">Unicellular marine alga</name>
    <name type="synonym">Monochrysis lutheri</name>
    <dbReference type="NCBI Taxonomy" id="2081491"/>
    <lineage>
        <taxon>Eukaryota</taxon>
        <taxon>Haptista</taxon>
        <taxon>Haptophyta</taxon>
        <taxon>Pavlovophyceae</taxon>
        <taxon>Pavlovales</taxon>
        <taxon>Pavlovaceae</taxon>
        <taxon>Diacronema</taxon>
    </lineage>
</organism>
<name>A0A8J5XQT9_DIALT</name>
<dbReference type="GO" id="GO:0006261">
    <property type="term" value="P:DNA-templated DNA replication"/>
    <property type="evidence" value="ECO:0007669"/>
    <property type="project" value="InterPro"/>
</dbReference>
<keyword evidence="3" id="KW-0347">Helicase</keyword>
<dbReference type="SUPFAM" id="SSF52540">
    <property type="entry name" value="P-loop containing nucleoside triphosphate hydrolases"/>
    <property type="match status" value="1"/>
</dbReference>
<evidence type="ECO:0000256" key="4">
    <source>
        <dbReference type="ARBA" id="ARBA00022840"/>
    </source>
</evidence>
<dbReference type="Gene3D" id="3.30.70.370">
    <property type="match status" value="1"/>
</dbReference>
<protein>
    <recommendedName>
        <fullName evidence="10">DNA-directed DNA polymerase</fullName>
    </recommendedName>
</protein>
<dbReference type="PANTHER" id="PTHR47961:SF6">
    <property type="entry name" value="DNA-DIRECTED DNA POLYMERASE"/>
    <property type="match status" value="1"/>
</dbReference>
<feature type="compositionally biased region" description="Low complexity" evidence="5">
    <location>
        <begin position="49"/>
        <end position="62"/>
    </location>
</feature>
<dbReference type="Gene3D" id="1.10.150.20">
    <property type="entry name" value="5' to 3' exonuclease, C-terminal subdomain"/>
    <property type="match status" value="1"/>
</dbReference>